<sequence length="425" mass="47759">MVSKVLCNFQLQVVLAKDHVGKTGLSLARRTPKSTVAVFCCQSHLTDMNAMATEKSSKAEDNKSAIHIIEDDAENTTSSSDANLLTSNLPMVLSGTGFPWDNKWTHSATRTLLELYVKNEEKFKDPHTKKKQIWGEISEILRSKGFTFDAEKCERKFLNLKTVYRNNVQHNCMTGNHDRKCSFYEELDAIFHLSKKLNSSKKSDSKLPDVVEPKRTAHRNPSTDTVTSSAKAAPVPVMLIPNNGGKVSNEAEKSLTSGLSPTSVSSPHNPRVSINPLASGHAINYPVKFHANFPKRNQFLSQRFPKSMPNNPTNRQAAPEPPNRTQPVQNIPPSGTAVIDLCSETTDSSKRGLSESEARSEQSASKKRRASDLQSLLESFENYRREQREREDQRMRQMKEMHDDEMKVTNRFLDIIHQYVQNGSS</sequence>
<feature type="region of interest" description="Disordered" evidence="1">
    <location>
        <begin position="302"/>
        <end position="403"/>
    </location>
</feature>
<dbReference type="EnsemblMetazoa" id="G25133.5">
    <property type="protein sequence ID" value="G25133.5:cds"/>
    <property type="gene ID" value="G25133"/>
</dbReference>
<evidence type="ECO:0000313" key="3">
    <source>
        <dbReference type="EnsemblMetazoa" id="G25133.5:cds"/>
    </source>
</evidence>
<evidence type="ECO:0000256" key="1">
    <source>
        <dbReference type="SAM" id="MobiDB-lite"/>
    </source>
</evidence>
<dbReference type="PANTHER" id="PTHR47595:SF1">
    <property type="entry name" value="MYB_SANT-LIKE DNA-BINDING DOMAIN-CONTAINING PROTEIN"/>
    <property type="match status" value="1"/>
</dbReference>
<keyword evidence="4" id="KW-1185">Reference proteome</keyword>
<name>A0A8W8KYJ6_MAGGI</name>
<feature type="compositionally biased region" description="Polar residues" evidence="1">
    <location>
        <begin position="219"/>
        <end position="230"/>
    </location>
</feature>
<organism evidence="3 4">
    <name type="scientific">Magallana gigas</name>
    <name type="common">Pacific oyster</name>
    <name type="synonym">Crassostrea gigas</name>
    <dbReference type="NCBI Taxonomy" id="29159"/>
    <lineage>
        <taxon>Eukaryota</taxon>
        <taxon>Metazoa</taxon>
        <taxon>Spiralia</taxon>
        <taxon>Lophotrochozoa</taxon>
        <taxon>Mollusca</taxon>
        <taxon>Bivalvia</taxon>
        <taxon>Autobranchia</taxon>
        <taxon>Pteriomorphia</taxon>
        <taxon>Ostreida</taxon>
        <taxon>Ostreoidea</taxon>
        <taxon>Ostreidae</taxon>
        <taxon>Magallana</taxon>
    </lineage>
</organism>
<feature type="compositionally biased region" description="Polar residues" evidence="1">
    <location>
        <begin position="254"/>
        <end position="268"/>
    </location>
</feature>
<dbReference type="PANTHER" id="PTHR47595">
    <property type="entry name" value="HEAT SHOCK 70 KDA PROTEIN 14"/>
    <property type="match status" value="1"/>
</dbReference>
<dbReference type="Gene3D" id="1.10.10.60">
    <property type="entry name" value="Homeodomain-like"/>
    <property type="match status" value="1"/>
</dbReference>
<proteinExistence type="predicted"/>
<dbReference type="Pfam" id="PF13837">
    <property type="entry name" value="Myb_DNA-bind_4"/>
    <property type="match status" value="1"/>
</dbReference>
<feature type="region of interest" description="Disordered" evidence="1">
    <location>
        <begin position="200"/>
        <end position="270"/>
    </location>
</feature>
<reference evidence="3" key="1">
    <citation type="submission" date="2022-08" db="UniProtKB">
        <authorList>
            <consortium name="EnsemblMetazoa"/>
        </authorList>
    </citation>
    <scope>IDENTIFICATION</scope>
    <source>
        <strain evidence="3">05x7-T-G4-1.051#20</strain>
    </source>
</reference>
<protein>
    <recommendedName>
        <fullName evidence="2">Myb/SANT-like DNA-binding domain-containing protein</fullName>
    </recommendedName>
</protein>
<feature type="compositionally biased region" description="Basic and acidic residues" evidence="1">
    <location>
        <begin position="381"/>
        <end position="403"/>
    </location>
</feature>
<feature type="compositionally biased region" description="Basic and acidic residues" evidence="1">
    <location>
        <begin position="201"/>
        <end position="215"/>
    </location>
</feature>
<feature type="domain" description="Myb/SANT-like DNA-binding" evidence="2">
    <location>
        <begin position="102"/>
        <end position="190"/>
    </location>
</feature>
<feature type="compositionally biased region" description="Basic and acidic residues" evidence="1">
    <location>
        <begin position="347"/>
        <end position="360"/>
    </location>
</feature>
<dbReference type="Proteomes" id="UP000005408">
    <property type="component" value="Unassembled WGS sequence"/>
</dbReference>
<accession>A0A8W8KYJ6</accession>
<dbReference type="AlphaFoldDB" id="A0A8W8KYJ6"/>
<dbReference type="InterPro" id="IPR044822">
    <property type="entry name" value="Myb_DNA-bind_4"/>
</dbReference>
<evidence type="ECO:0000313" key="4">
    <source>
        <dbReference type="Proteomes" id="UP000005408"/>
    </source>
</evidence>
<evidence type="ECO:0000259" key="2">
    <source>
        <dbReference type="Pfam" id="PF13837"/>
    </source>
</evidence>